<dbReference type="InterPro" id="IPR050151">
    <property type="entry name" value="Class-I_Pyr_Nuc-Dis_Oxidored"/>
</dbReference>
<evidence type="ECO:0000256" key="3">
    <source>
        <dbReference type="ARBA" id="ARBA00016961"/>
    </source>
</evidence>
<proteinExistence type="inferred from homology"/>
<keyword evidence="12" id="KW-0547">Nucleotide-binding</keyword>
<feature type="binding site" evidence="12">
    <location>
        <position position="56"/>
    </location>
    <ligand>
        <name>FAD</name>
        <dbReference type="ChEBI" id="CHEBI:57692"/>
    </ligand>
</feature>
<evidence type="ECO:0000256" key="8">
    <source>
        <dbReference type="ARBA" id="ARBA00023157"/>
    </source>
</evidence>
<dbReference type="GO" id="GO:0006103">
    <property type="term" value="P:2-oxoglutarate metabolic process"/>
    <property type="evidence" value="ECO:0007669"/>
    <property type="project" value="TreeGrafter"/>
</dbReference>
<keyword evidence="7 12" id="KW-0520">NAD</keyword>
<dbReference type="RefSeq" id="WP_067719701.1">
    <property type="nucleotide sequence ID" value="NZ_LPVJ01000070.1"/>
</dbReference>
<dbReference type="PRINTS" id="PR00411">
    <property type="entry name" value="PNDRDTASEI"/>
</dbReference>
<feature type="active site" description="Proton acceptor" evidence="11">
    <location>
        <position position="445"/>
    </location>
</feature>
<dbReference type="PRINTS" id="PR00368">
    <property type="entry name" value="FADPNR"/>
</dbReference>
<comment type="catalytic activity">
    <reaction evidence="10 14">
        <text>N(6)-[(R)-dihydrolipoyl]-L-lysyl-[protein] + NAD(+) = N(6)-[(R)-lipoyl]-L-lysyl-[protein] + NADH + H(+)</text>
        <dbReference type="Rhea" id="RHEA:15045"/>
        <dbReference type="Rhea" id="RHEA-COMP:10474"/>
        <dbReference type="Rhea" id="RHEA-COMP:10475"/>
        <dbReference type="ChEBI" id="CHEBI:15378"/>
        <dbReference type="ChEBI" id="CHEBI:57540"/>
        <dbReference type="ChEBI" id="CHEBI:57945"/>
        <dbReference type="ChEBI" id="CHEBI:83099"/>
        <dbReference type="ChEBI" id="CHEBI:83100"/>
        <dbReference type="EC" id="1.8.1.4"/>
    </reaction>
</comment>
<dbReference type="EC" id="1.8.1.4" evidence="2 14"/>
<evidence type="ECO:0000256" key="7">
    <source>
        <dbReference type="ARBA" id="ARBA00023027"/>
    </source>
</evidence>
<evidence type="ECO:0000313" key="17">
    <source>
        <dbReference type="EMBL" id="KUO94868.1"/>
    </source>
</evidence>
<feature type="domain" description="Pyridine nucleotide-disulphide oxidoreductase dimerisation" evidence="15">
    <location>
        <begin position="347"/>
        <end position="455"/>
    </location>
</feature>
<dbReference type="Gene3D" id="3.30.390.30">
    <property type="match status" value="1"/>
</dbReference>
<evidence type="ECO:0000256" key="2">
    <source>
        <dbReference type="ARBA" id="ARBA00012608"/>
    </source>
</evidence>
<dbReference type="GO" id="GO:0050660">
    <property type="term" value="F:flavin adenine dinucleotide binding"/>
    <property type="evidence" value="ECO:0007669"/>
    <property type="project" value="InterPro"/>
</dbReference>
<dbReference type="Gene3D" id="3.50.50.60">
    <property type="entry name" value="FAD/NAD(P)-binding domain"/>
    <property type="match status" value="2"/>
</dbReference>
<evidence type="ECO:0000259" key="15">
    <source>
        <dbReference type="Pfam" id="PF02852"/>
    </source>
</evidence>
<evidence type="ECO:0000259" key="16">
    <source>
        <dbReference type="Pfam" id="PF07992"/>
    </source>
</evidence>
<evidence type="ECO:0000256" key="6">
    <source>
        <dbReference type="ARBA" id="ARBA00023002"/>
    </source>
</evidence>
<gene>
    <name evidence="17" type="ORF">ATW55_10720</name>
</gene>
<feature type="binding site" evidence="12">
    <location>
        <position position="205"/>
    </location>
    <ligand>
        <name>NAD(+)</name>
        <dbReference type="ChEBI" id="CHEBI:57540"/>
    </ligand>
</feature>
<dbReference type="Pfam" id="PF07992">
    <property type="entry name" value="Pyr_redox_2"/>
    <property type="match status" value="1"/>
</dbReference>
<dbReference type="PANTHER" id="PTHR22912">
    <property type="entry name" value="DISULFIDE OXIDOREDUCTASE"/>
    <property type="match status" value="1"/>
</dbReference>
<evidence type="ECO:0000256" key="13">
    <source>
        <dbReference type="PIRSR" id="PIRSR000350-4"/>
    </source>
</evidence>
<evidence type="ECO:0000256" key="1">
    <source>
        <dbReference type="ARBA" id="ARBA00007532"/>
    </source>
</evidence>
<keyword evidence="4 14" id="KW-0285">Flavoprotein</keyword>
<dbReference type="Proteomes" id="UP000053557">
    <property type="component" value="Unassembled WGS sequence"/>
</dbReference>
<keyword evidence="9 14" id="KW-0676">Redox-active center</keyword>
<dbReference type="Pfam" id="PF02852">
    <property type="entry name" value="Pyr_redox_dim"/>
    <property type="match status" value="1"/>
</dbReference>
<dbReference type="InterPro" id="IPR006258">
    <property type="entry name" value="Lipoamide_DH"/>
</dbReference>
<dbReference type="InterPro" id="IPR004099">
    <property type="entry name" value="Pyr_nucl-diS_OxRdtase_dimer"/>
</dbReference>
<evidence type="ECO:0000256" key="14">
    <source>
        <dbReference type="RuleBase" id="RU003692"/>
    </source>
</evidence>
<evidence type="ECO:0000256" key="10">
    <source>
        <dbReference type="ARBA" id="ARBA00049187"/>
    </source>
</evidence>
<feature type="binding site" evidence="12">
    <location>
        <begin position="146"/>
        <end position="148"/>
    </location>
    <ligand>
        <name>FAD</name>
        <dbReference type="ChEBI" id="CHEBI:57692"/>
    </ligand>
</feature>
<evidence type="ECO:0000256" key="9">
    <source>
        <dbReference type="ARBA" id="ARBA00023284"/>
    </source>
</evidence>
<evidence type="ECO:0000256" key="5">
    <source>
        <dbReference type="ARBA" id="ARBA00022827"/>
    </source>
</evidence>
<comment type="similarity">
    <text evidence="1 14">Belongs to the class-I pyridine nucleotide-disulfide oxidoreductase family.</text>
</comment>
<dbReference type="SUPFAM" id="SSF55424">
    <property type="entry name" value="FAD/NAD-linked reductases, dimerisation (C-terminal) domain"/>
    <property type="match status" value="1"/>
</dbReference>
<dbReference type="PROSITE" id="PS00076">
    <property type="entry name" value="PYRIDINE_REDOX_1"/>
    <property type="match status" value="1"/>
</dbReference>
<dbReference type="GO" id="GO:0004148">
    <property type="term" value="F:dihydrolipoyl dehydrogenase (NADH) activity"/>
    <property type="evidence" value="ECO:0007669"/>
    <property type="project" value="UniProtKB-EC"/>
</dbReference>
<dbReference type="PANTHER" id="PTHR22912:SF160">
    <property type="entry name" value="DIHYDROLIPOYL DEHYDROGENASE"/>
    <property type="match status" value="1"/>
</dbReference>
<dbReference type="PIRSF" id="PIRSF000350">
    <property type="entry name" value="Mercury_reductase_MerA"/>
    <property type="match status" value="1"/>
</dbReference>
<keyword evidence="6 14" id="KW-0560">Oxidoreductase</keyword>
<dbReference type="InterPro" id="IPR036188">
    <property type="entry name" value="FAD/NAD-bd_sf"/>
</dbReference>
<organism evidence="17 18">
    <name type="scientific">Ferroacidibacillus organovorans</name>
    <dbReference type="NCBI Taxonomy" id="1765683"/>
    <lineage>
        <taxon>Bacteria</taxon>
        <taxon>Bacillati</taxon>
        <taxon>Bacillota</taxon>
        <taxon>Bacilli</taxon>
        <taxon>Bacillales</taxon>
        <taxon>Alicyclobacillaceae</taxon>
        <taxon>Ferroacidibacillus</taxon>
    </lineage>
</organism>
<comment type="miscellaneous">
    <text evidence="14">The active site is a redox-active disulfide bond.</text>
</comment>
<keyword evidence="5 12" id="KW-0274">FAD</keyword>
<dbReference type="InterPro" id="IPR023753">
    <property type="entry name" value="FAD/NAD-binding_dom"/>
</dbReference>
<dbReference type="SUPFAM" id="SSF51905">
    <property type="entry name" value="FAD/NAD(P)-binding domain"/>
    <property type="match status" value="1"/>
</dbReference>
<accession>A0A101XNW4</accession>
<reference evidence="17 18" key="1">
    <citation type="submission" date="2015-12" db="EMBL/GenBank/DDBJ databases">
        <title>Draft genome sequence of Acidibacillus ferrooxidans ITV001, isolated from a chalcopyrite acid mine drainage site in Brazil.</title>
        <authorList>
            <person name="Dall'Agnol H."/>
            <person name="Nancucheo I."/>
            <person name="Johnson B."/>
            <person name="Oliveira R."/>
            <person name="Leite L."/>
            <person name="Pylro V."/>
            <person name="Nunes G.L."/>
            <person name="Tzotzos G."/>
            <person name="Fernandes G.R."/>
            <person name="Dutra J."/>
            <person name="Orellana S.C."/>
            <person name="Oliveira G."/>
        </authorList>
    </citation>
    <scope>NUCLEOTIDE SEQUENCE [LARGE SCALE GENOMIC DNA]</scope>
    <source>
        <strain evidence="18">ITV01</strain>
    </source>
</reference>
<evidence type="ECO:0000256" key="12">
    <source>
        <dbReference type="PIRSR" id="PIRSR000350-3"/>
    </source>
</evidence>
<dbReference type="InterPro" id="IPR016156">
    <property type="entry name" value="FAD/NAD-linked_Rdtase_dimer_sf"/>
</dbReference>
<name>A0A101XNW4_9BACL</name>
<protein>
    <recommendedName>
        <fullName evidence="3 14">Dihydrolipoyl dehydrogenase</fullName>
        <ecNumber evidence="2 14">1.8.1.4</ecNumber>
    </recommendedName>
</protein>
<dbReference type="InterPro" id="IPR001100">
    <property type="entry name" value="Pyr_nuc-diS_OxRdtase"/>
</dbReference>
<comment type="caution">
    <text evidence="17">The sequence shown here is derived from an EMBL/GenBank/DDBJ whole genome shotgun (WGS) entry which is preliminary data.</text>
</comment>
<feature type="disulfide bond" description="Redox-active" evidence="13">
    <location>
        <begin position="47"/>
        <end position="52"/>
    </location>
</feature>
<sequence>MVVGELTEEVDVLVIGAGPGGYVAAIRAAQLGKSVTVVDKADLGGVCLNRGCIPSKALISAAHHYEAAKTSPYPGVETTATLDFSKVQAWKQTVVEKMTGGVKTLLKGNKINVIQGEVFFSKPDEARVMTETEGHSYRFNHCIIATGSRPIELRSIPFSKRVISSDEALSFDQVPESLIVIGGGYIGIELGQTFAKFGAKVTILEGTDSILPLFEPQLSRLVLRNLKKYDVDVVTKAMAKSVEEDETGVTLTYALGEETHTVRASYVLVTVGRRPNTEELGLDTIGIKLTDKGLIEVDEKCRTSVQNIYAIGDIVPGAALAHKASYEGKVAAEVIAGHESVVDYRCIPAVVFSDPEIATVGLSEADAKAENKEVSVGRFPYAANGRAVALNADEGFVKLIADKKSGLLLGAQVIGAEASNLIAELALAIELGATLEDVALTIHAHPTLGEMVMESAEVALGSPIHVVVR</sequence>
<feature type="binding site" evidence="12">
    <location>
        <position position="313"/>
    </location>
    <ligand>
        <name>FAD</name>
        <dbReference type="ChEBI" id="CHEBI:57692"/>
    </ligand>
</feature>
<feature type="domain" description="FAD/NAD(P)-binding" evidence="16">
    <location>
        <begin position="11"/>
        <end position="328"/>
    </location>
</feature>
<keyword evidence="18" id="KW-1185">Reference proteome</keyword>
<feature type="binding site" evidence="12">
    <location>
        <begin position="182"/>
        <end position="189"/>
    </location>
    <ligand>
        <name>NAD(+)</name>
        <dbReference type="ChEBI" id="CHEBI:57540"/>
    </ligand>
</feature>
<feature type="binding site" evidence="12">
    <location>
        <position position="272"/>
    </location>
    <ligand>
        <name>NAD(+)</name>
        <dbReference type="ChEBI" id="CHEBI:57540"/>
    </ligand>
</feature>
<dbReference type="EMBL" id="LPVJ01000070">
    <property type="protein sequence ID" value="KUO94868.1"/>
    <property type="molecule type" value="Genomic_DNA"/>
</dbReference>
<evidence type="ECO:0000256" key="11">
    <source>
        <dbReference type="PIRSR" id="PIRSR000350-2"/>
    </source>
</evidence>
<dbReference type="InterPro" id="IPR012999">
    <property type="entry name" value="Pyr_OxRdtase_I_AS"/>
</dbReference>
<comment type="cofactor">
    <cofactor evidence="12 14">
        <name>FAD</name>
        <dbReference type="ChEBI" id="CHEBI:57692"/>
    </cofactor>
    <text evidence="12 14">Binds 1 FAD per subunit.</text>
</comment>
<dbReference type="AlphaFoldDB" id="A0A101XNW4"/>
<keyword evidence="8" id="KW-1015">Disulfide bond</keyword>
<dbReference type="OrthoDB" id="9800167at2"/>
<evidence type="ECO:0000256" key="4">
    <source>
        <dbReference type="ARBA" id="ARBA00022630"/>
    </source>
</evidence>
<dbReference type="NCBIfam" id="TIGR01350">
    <property type="entry name" value="lipoamide_DH"/>
    <property type="match status" value="1"/>
</dbReference>
<evidence type="ECO:0000313" key="18">
    <source>
        <dbReference type="Proteomes" id="UP000053557"/>
    </source>
</evidence>
<dbReference type="FunFam" id="3.30.390.30:FF:000001">
    <property type="entry name" value="Dihydrolipoyl dehydrogenase"/>
    <property type="match status" value="1"/>
</dbReference>